<dbReference type="Gene3D" id="2.40.70.10">
    <property type="entry name" value="Acid Proteases"/>
    <property type="match status" value="2"/>
</dbReference>
<evidence type="ECO:0000256" key="1">
    <source>
        <dbReference type="SAM" id="SignalP"/>
    </source>
</evidence>
<name>A0ABQ9P075_9PEZI</name>
<keyword evidence="3" id="KW-1185">Reference proteome</keyword>
<comment type="caution">
    <text evidence="2">The sequence shown here is derived from an EMBL/GenBank/DDBJ whole genome shotgun (WGS) entry which is preliminary data.</text>
</comment>
<sequence length="506" mass="54337">MFFLLVLLFLLSLTDDALAVASPPTVHFTLSRRGGPFPTSGIANLTFLSEELAKAEASFNQTRRAISGNKVVRVAKAHDVGGGDNGRLLGDVGGNGSWFATLELGDPAQHVEMDISMLTSDFFVRSTSSPLGSHFHDIFSKSYRKSNQRPFPSCILATEEILLPTLKKKTPLPFPHCRPSKYSSATLGASGSLLGLAPSKSLSQIKRPSLIEQLLEANIIEENVWSLLFINGHEGVLSVGGTAAEAVQAAEDQVKLQLDRLGQLEHDGATEGYDAPPEEDSSVLHRLAKRGGENDKDSSDTWRSGWKWIKVEGAAGWWQILMRGVWVNGIKILKNQPVILDAFHRHETAFLTLVANHQPPSRSPPPLILAPPLAARTLYASIPGSLHLPAPHHNFHAFPCLNPPQLHFELAGWNFPVLRGAKDTSADNETPWTTESGGPLSLGRLEDGSGYCLGAVVESWMGVGDSGMVGGGREGGGDRGVLAGNGLRDVWVLGQPAFGGLGVVLM</sequence>
<reference evidence="2" key="1">
    <citation type="submission" date="2022-10" db="EMBL/GenBank/DDBJ databases">
        <title>Culturing micro-colonial fungi from biological soil crusts in the Mojave desert and describing Neophaeococcomyces mojavensis, and introducing the new genera and species Taxawa tesnikishii.</title>
        <authorList>
            <person name="Kurbessoian T."/>
            <person name="Stajich J.E."/>
        </authorList>
    </citation>
    <scope>NUCLEOTIDE SEQUENCE</scope>
    <source>
        <strain evidence="2">TK_1</strain>
    </source>
</reference>
<accession>A0ABQ9P075</accession>
<feature type="signal peptide" evidence="1">
    <location>
        <begin position="1"/>
        <end position="19"/>
    </location>
</feature>
<feature type="chain" id="PRO_5045278778" description="Peptidase A1 domain-containing protein" evidence="1">
    <location>
        <begin position="20"/>
        <end position="506"/>
    </location>
</feature>
<organism evidence="2 3">
    <name type="scientific">Coniosporium apollinis</name>
    <dbReference type="NCBI Taxonomy" id="61459"/>
    <lineage>
        <taxon>Eukaryota</taxon>
        <taxon>Fungi</taxon>
        <taxon>Dikarya</taxon>
        <taxon>Ascomycota</taxon>
        <taxon>Pezizomycotina</taxon>
        <taxon>Dothideomycetes</taxon>
        <taxon>Dothideomycetes incertae sedis</taxon>
        <taxon>Coniosporium</taxon>
    </lineage>
</organism>
<keyword evidence="1" id="KW-0732">Signal</keyword>
<dbReference type="SUPFAM" id="SSF50630">
    <property type="entry name" value="Acid proteases"/>
    <property type="match status" value="1"/>
</dbReference>
<dbReference type="EMBL" id="JAPDRL010000016">
    <property type="protein sequence ID" value="KAJ9666934.1"/>
    <property type="molecule type" value="Genomic_DNA"/>
</dbReference>
<evidence type="ECO:0000313" key="2">
    <source>
        <dbReference type="EMBL" id="KAJ9666934.1"/>
    </source>
</evidence>
<dbReference type="Proteomes" id="UP001172684">
    <property type="component" value="Unassembled WGS sequence"/>
</dbReference>
<dbReference type="InterPro" id="IPR021109">
    <property type="entry name" value="Peptidase_aspartic_dom_sf"/>
</dbReference>
<gene>
    <name evidence="2" type="ORF">H2201_003068</name>
</gene>
<evidence type="ECO:0000313" key="3">
    <source>
        <dbReference type="Proteomes" id="UP001172684"/>
    </source>
</evidence>
<evidence type="ECO:0008006" key="4">
    <source>
        <dbReference type="Google" id="ProtNLM"/>
    </source>
</evidence>
<proteinExistence type="predicted"/>
<protein>
    <recommendedName>
        <fullName evidence="4">Peptidase A1 domain-containing protein</fullName>
    </recommendedName>
</protein>